<dbReference type="InterPro" id="IPR000330">
    <property type="entry name" value="SNF2_N"/>
</dbReference>
<dbReference type="SMART" id="SM00487">
    <property type="entry name" value="DEXDc"/>
    <property type="match status" value="1"/>
</dbReference>
<dbReference type="AlphaFoldDB" id="A0AAU8GBD1"/>
<sequence>MPRIFDNIEQSLLPAIKETLAVSEKADFCVGFFNLRGWSKIQDGIDTWEGGEGHCCRLLIGMQKLADDELAESLSISQSGKTVDAPSLKRLQRQLADSFRKQLIMGAPNNHDEQSLRRLVTHLKKKQLSVKLFLKHPLHAKLYLLHRHDLNNPITGFLGSSNLTLAGLANQGELNVDVLEHDACNKLAKWFNDRWNDNWCFDITEELIDIIENSWARPEPLPPFYVYLKMAYHLAQEARSGLDEFKLPAIFQGRLLAFQTNAVKIAAHHINKRGGVLIGDVVGLGKTLMASAVAKLLEDDLNLETLIICPKNLVKMWQGYVHHYQLRAKVLSVSRVMNDLPEERRYRIVVIDESQNLRNREGKKYRVIQEYIKRNDSKCILLSATPYNKTYLDLASQLQLFVPPDVDLGIRPERYIKDIGEVEFIRRHQALIRSLAAFEKSEYADDWRDLMRLYMVRRTRTFIKENYAYTDESTGRKYLVFEDGRRYYFPDRIPKKVQFRFNENDAKDPYARLYSDKVVAIINHLSLPRYGLGNYISSNAQASASRDEAKQLDNLCKAGKRLMGFCRTNLFKRLESSGQSFLLSLDRHIIRNFVYSYAIEHNLPLPIGIQGAELLMESVNDEEPDIANEAQTAFDFEEDGDSAENEQVQEERYHPYSEEWYVATAKAVYEVYRHSKQKRFKWLKPALFTNSLKQELLTDSRSLIALMQEFGEWNPDRDTKLSSLIKLVGVDHPQEKVLIFTQFADTVRYLSQELKRNGIGQLVGVTGQSEDPTELAWRFSPVSNEKPVKPSDELRVLIATDVLSEGQNLQDSAIVVNYDLPWALVRLIQRVGRVDRIGQKAEEIRCYSFLPADGLERIIRLRAKVKQRLQENSEVVGSDELFFEDDFNQKTLQHFYTEKSGILDAEPDTEVDLSSYAYQIWHNATRDNVELAKKVKALPDVVFATKKHVGSTRSPEGVLVYAKTAEGNDSLVWVNKKGESVTQSQVAILKAAECELATPAQQRYESHHELVLRGLEHIFEQDKATGGQLGRPSGARYRTYERLKTYYGDLKKNKPLFATDDLSRTIDDIYKYPLRPIATDALNRQLKTGVSEETFANMVIDLRKEGRLSLKEEEIETQEPRIICSLGLFTEGSGE</sequence>
<gene>
    <name evidence="4" type="ORF">ABV300_02360</name>
</gene>
<dbReference type="Gene3D" id="3.30.870.10">
    <property type="entry name" value="Endonuclease Chain A"/>
    <property type="match status" value="1"/>
</dbReference>
<feature type="domain" description="Helicase ATP-binding" evidence="2">
    <location>
        <begin position="267"/>
        <end position="404"/>
    </location>
</feature>
<dbReference type="CDD" id="cd09178">
    <property type="entry name" value="PLDc_N_Snf2_like"/>
    <property type="match status" value="1"/>
</dbReference>
<dbReference type="InterPro" id="IPR049730">
    <property type="entry name" value="SNF2/RAD54-like_C"/>
</dbReference>
<dbReference type="EMBL" id="CP159307">
    <property type="protein sequence ID" value="XCH33736.1"/>
    <property type="molecule type" value="Genomic_DNA"/>
</dbReference>
<evidence type="ECO:0000256" key="1">
    <source>
        <dbReference type="ARBA" id="ARBA00022801"/>
    </source>
</evidence>
<dbReference type="SUPFAM" id="SSF52540">
    <property type="entry name" value="P-loop containing nucleoside triphosphate hydrolases"/>
    <property type="match status" value="2"/>
</dbReference>
<name>A0AAU8GBD1_9CHLR</name>
<dbReference type="SUPFAM" id="SSF56024">
    <property type="entry name" value="Phospholipase D/nuclease"/>
    <property type="match status" value="1"/>
</dbReference>
<dbReference type="PANTHER" id="PTHR45766:SF6">
    <property type="entry name" value="SWI_SNF-RELATED MATRIX-ASSOCIATED ACTIN-DEPENDENT REGULATOR OF CHROMATIN SUBFAMILY A-LIKE PROTEIN 1"/>
    <property type="match status" value="1"/>
</dbReference>
<evidence type="ECO:0000259" key="2">
    <source>
        <dbReference type="PROSITE" id="PS51192"/>
    </source>
</evidence>
<dbReference type="Pfam" id="PF00176">
    <property type="entry name" value="SNF2-rel_dom"/>
    <property type="match status" value="1"/>
</dbReference>
<keyword evidence="4" id="KW-0067">ATP-binding</keyword>
<dbReference type="CDD" id="cd18793">
    <property type="entry name" value="SF2_C_SNF"/>
    <property type="match status" value="1"/>
</dbReference>
<dbReference type="Pfam" id="PF13091">
    <property type="entry name" value="PLDc_2"/>
    <property type="match status" value="1"/>
</dbReference>
<feature type="domain" description="Helicase C-terminal" evidence="3">
    <location>
        <begin position="720"/>
        <end position="877"/>
    </location>
</feature>
<evidence type="ECO:0000313" key="4">
    <source>
        <dbReference type="EMBL" id="XCH33736.1"/>
    </source>
</evidence>
<dbReference type="PROSITE" id="PS51192">
    <property type="entry name" value="HELICASE_ATP_BIND_1"/>
    <property type="match status" value="1"/>
</dbReference>
<dbReference type="PROSITE" id="PS51194">
    <property type="entry name" value="HELICASE_CTER"/>
    <property type="match status" value="1"/>
</dbReference>
<dbReference type="Gene3D" id="3.40.50.300">
    <property type="entry name" value="P-loop containing nucleotide triphosphate hydrolases"/>
    <property type="match status" value="1"/>
</dbReference>
<dbReference type="GO" id="GO:0005524">
    <property type="term" value="F:ATP binding"/>
    <property type="evidence" value="ECO:0007669"/>
    <property type="project" value="InterPro"/>
</dbReference>
<evidence type="ECO:0000259" key="3">
    <source>
        <dbReference type="PROSITE" id="PS51194"/>
    </source>
</evidence>
<dbReference type="InterPro" id="IPR014001">
    <property type="entry name" value="Helicase_ATP-bd"/>
</dbReference>
<dbReference type="Pfam" id="PF00271">
    <property type="entry name" value="Helicase_C"/>
    <property type="match status" value="1"/>
</dbReference>
<dbReference type="PANTHER" id="PTHR45766">
    <property type="entry name" value="DNA ANNEALING HELICASE AND ENDONUCLEASE ZRANB3 FAMILY MEMBER"/>
    <property type="match status" value="1"/>
</dbReference>
<dbReference type="InterPro" id="IPR038718">
    <property type="entry name" value="SNF2-like_sf"/>
</dbReference>
<protein>
    <submittedName>
        <fullName evidence="4">Helicase-related protein</fullName>
    </submittedName>
</protein>
<keyword evidence="4" id="KW-0347">Helicase</keyword>
<dbReference type="GO" id="GO:0004386">
    <property type="term" value="F:helicase activity"/>
    <property type="evidence" value="ECO:0007669"/>
    <property type="project" value="UniProtKB-KW"/>
</dbReference>
<dbReference type="RefSeq" id="WP_353714946.1">
    <property type="nucleotide sequence ID" value="NZ_CP159307.1"/>
</dbReference>
<dbReference type="Gene3D" id="3.40.50.10810">
    <property type="entry name" value="Tandem AAA-ATPase domain"/>
    <property type="match status" value="2"/>
</dbReference>
<keyword evidence="1" id="KW-0378">Hydrolase</keyword>
<proteinExistence type="predicted"/>
<dbReference type="SMART" id="SM00490">
    <property type="entry name" value="HELICc"/>
    <property type="match status" value="1"/>
</dbReference>
<dbReference type="InterPro" id="IPR001650">
    <property type="entry name" value="Helicase_C-like"/>
</dbReference>
<organism evidence="4">
    <name type="scientific">Dehalogenimonas sp. 4OHTPN</name>
    <dbReference type="NCBI Taxonomy" id="3166643"/>
    <lineage>
        <taxon>Bacteria</taxon>
        <taxon>Bacillati</taxon>
        <taxon>Chloroflexota</taxon>
        <taxon>Dehalococcoidia</taxon>
        <taxon>Dehalococcoidales</taxon>
        <taxon>Dehalococcoidaceae</taxon>
        <taxon>Dehalogenimonas</taxon>
    </lineage>
</organism>
<dbReference type="GO" id="GO:0016787">
    <property type="term" value="F:hydrolase activity"/>
    <property type="evidence" value="ECO:0007669"/>
    <property type="project" value="UniProtKB-KW"/>
</dbReference>
<dbReference type="InterPro" id="IPR027417">
    <property type="entry name" value="P-loop_NTPase"/>
</dbReference>
<accession>A0AAU8GBD1</accession>
<reference evidence="4" key="1">
    <citation type="submission" date="2024-06" db="EMBL/GenBank/DDBJ databases">
        <title>A Novel Isolate, Dehalogenimonas sp. Strain 4OHTPN, Dechlorinates Aromatic 4 Hydroxy chlorothalonil by a Novel Reductive Dehalogenase.</title>
        <authorList>
            <person name="Liu G."/>
        </authorList>
    </citation>
    <scope>NUCLEOTIDE SEQUENCE</scope>
    <source>
        <strain evidence="4">4OHTPN</strain>
    </source>
</reference>
<dbReference type="InterPro" id="IPR025202">
    <property type="entry name" value="PLD-like_dom"/>
</dbReference>
<keyword evidence="4" id="KW-0547">Nucleotide-binding</keyword>